<protein>
    <recommendedName>
        <fullName evidence="3">F-box domain-containing protein</fullName>
    </recommendedName>
</protein>
<comment type="caution">
    <text evidence="1">The sequence shown here is derived from an EMBL/GenBank/DDBJ whole genome shotgun (WGS) entry which is preliminary data.</text>
</comment>
<gene>
    <name evidence="1" type="ORF">AAE3_LOCUS7977</name>
</gene>
<evidence type="ECO:0008006" key="3">
    <source>
        <dbReference type="Google" id="ProtNLM"/>
    </source>
</evidence>
<dbReference type="OrthoDB" id="2904962at2759"/>
<evidence type="ECO:0000313" key="2">
    <source>
        <dbReference type="Proteomes" id="UP000467700"/>
    </source>
</evidence>
<proteinExistence type="predicted"/>
<evidence type="ECO:0000313" key="1">
    <source>
        <dbReference type="EMBL" id="CAA7265662.1"/>
    </source>
</evidence>
<accession>A0A8S0X347</accession>
<dbReference type="EMBL" id="CACVBS010000050">
    <property type="protein sequence ID" value="CAA7265662.1"/>
    <property type="molecule type" value="Genomic_DNA"/>
</dbReference>
<keyword evidence="2" id="KW-1185">Reference proteome</keyword>
<dbReference type="AlphaFoldDB" id="A0A8S0X347"/>
<name>A0A8S0X347_CYCAE</name>
<organism evidence="1 2">
    <name type="scientific">Cyclocybe aegerita</name>
    <name type="common">Black poplar mushroom</name>
    <name type="synonym">Agrocybe aegerita</name>
    <dbReference type="NCBI Taxonomy" id="1973307"/>
    <lineage>
        <taxon>Eukaryota</taxon>
        <taxon>Fungi</taxon>
        <taxon>Dikarya</taxon>
        <taxon>Basidiomycota</taxon>
        <taxon>Agaricomycotina</taxon>
        <taxon>Agaricomycetes</taxon>
        <taxon>Agaricomycetidae</taxon>
        <taxon>Agaricales</taxon>
        <taxon>Agaricineae</taxon>
        <taxon>Bolbitiaceae</taxon>
        <taxon>Cyclocybe</taxon>
    </lineage>
</organism>
<reference evidence="1 2" key="1">
    <citation type="submission" date="2020-01" db="EMBL/GenBank/DDBJ databases">
        <authorList>
            <person name="Gupta K D."/>
        </authorList>
    </citation>
    <scope>NUCLEOTIDE SEQUENCE [LARGE SCALE GENOMIC DNA]</scope>
</reference>
<sequence length="193" mass="21607">MFSTDTSPVIWQIPLPPDVLYHLMNIYCPPESLFGLALTCKSFAIAHLPEGDYTTPLVSEQGKRRGGGRDSMPCAPEILQYIQELNIVDAGLIFKCSIPLPEDEQSLRYILTRKLPFLRKMELDAPVTWLTLPSPLLRAFEACLSNPNLLEVTFSNGRILSSILRHPQAVDSLHLAALSRSIFVWGNYVVRVA</sequence>
<dbReference type="Proteomes" id="UP000467700">
    <property type="component" value="Unassembled WGS sequence"/>
</dbReference>